<name>A0A8X6V7K2_TRICX</name>
<gene>
    <name evidence="2" type="primary">AVEN_147593_1</name>
    <name evidence="2" type="ORF">TNCV_3501521</name>
</gene>
<reference evidence="2" key="1">
    <citation type="submission" date="2020-08" db="EMBL/GenBank/DDBJ databases">
        <title>Multicomponent nature underlies the extraordinary mechanical properties of spider dragline silk.</title>
        <authorList>
            <person name="Kono N."/>
            <person name="Nakamura H."/>
            <person name="Mori M."/>
            <person name="Yoshida Y."/>
            <person name="Ohtoshi R."/>
            <person name="Malay A.D."/>
            <person name="Moran D.A.P."/>
            <person name="Tomita M."/>
            <person name="Numata K."/>
            <person name="Arakawa K."/>
        </authorList>
    </citation>
    <scope>NUCLEOTIDE SEQUENCE</scope>
</reference>
<protein>
    <submittedName>
        <fullName evidence="2">Uncharacterized protein</fullName>
    </submittedName>
</protein>
<evidence type="ECO:0000313" key="3">
    <source>
        <dbReference type="Proteomes" id="UP000887159"/>
    </source>
</evidence>
<comment type="caution">
    <text evidence="2">The sequence shown here is derived from an EMBL/GenBank/DDBJ whole genome shotgun (WGS) entry which is preliminary data.</text>
</comment>
<dbReference type="Proteomes" id="UP000887159">
    <property type="component" value="Unassembled WGS sequence"/>
</dbReference>
<feature type="region of interest" description="Disordered" evidence="1">
    <location>
        <begin position="40"/>
        <end position="61"/>
    </location>
</feature>
<sequence>MFGIKANRDIAPSFLPSEQIPSIETEEHLEEIAIPLETEEHLEETGNTSENILSGDHTKNHIPKKNIEEDLQSTTSSHQVLAEKHELISKITATAKDNPLLQATKMLRTSQKICSCSNW</sequence>
<evidence type="ECO:0000256" key="1">
    <source>
        <dbReference type="SAM" id="MobiDB-lite"/>
    </source>
</evidence>
<keyword evidence="3" id="KW-1185">Reference proteome</keyword>
<dbReference type="AlphaFoldDB" id="A0A8X6V7K2"/>
<proteinExistence type="predicted"/>
<accession>A0A8X6V7K2</accession>
<dbReference type="EMBL" id="BMAU01021233">
    <property type="protein sequence ID" value="GFY02269.1"/>
    <property type="molecule type" value="Genomic_DNA"/>
</dbReference>
<organism evidence="2 3">
    <name type="scientific">Trichonephila clavipes</name>
    <name type="common">Golden silk orbweaver</name>
    <name type="synonym">Nephila clavipes</name>
    <dbReference type="NCBI Taxonomy" id="2585209"/>
    <lineage>
        <taxon>Eukaryota</taxon>
        <taxon>Metazoa</taxon>
        <taxon>Ecdysozoa</taxon>
        <taxon>Arthropoda</taxon>
        <taxon>Chelicerata</taxon>
        <taxon>Arachnida</taxon>
        <taxon>Araneae</taxon>
        <taxon>Araneomorphae</taxon>
        <taxon>Entelegynae</taxon>
        <taxon>Araneoidea</taxon>
        <taxon>Nephilidae</taxon>
        <taxon>Trichonephila</taxon>
    </lineage>
</organism>
<evidence type="ECO:0000313" key="2">
    <source>
        <dbReference type="EMBL" id="GFY02269.1"/>
    </source>
</evidence>